<dbReference type="EMBL" id="BLLF01001293">
    <property type="protein sequence ID" value="GFH18382.1"/>
    <property type="molecule type" value="Genomic_DNA"/>
</dbReference>
<evidence type="ECO:0000313" key="2">
    <source>
        <dbReference type="Proteomes" id="UP000485058"/>
    </source>
</evidence>
<sequence length="135" mass="15077">MQAESRVQREEVVGDLTYHPSFGLFPQGCKWRNIVNNTDGSVTYEFWDDSAGAADTWAEDRPAACTPTGMSPGDVAAAGWQFHQGTPRSEVGCDSSHCMYHNLYYSNGRWFALVDGPMAIPTWRFSRNQEVVALH</sequence>
<proteinExistence type="predicted"/>
<protein>
    <submittedName>
        <fullName evidence="1">Uncharacterized protein</fullName>
    </submittedName>
</protein>
<accession>A0A699ZR15</accession>
<organism evidence="1 2">
    <name type="scientific">Haematococcus lacustris</name>
    <name type="common">Green alga</name>
    <name type="synonym">Haematococcus pluvialis</name>
    <dbReference type="NCBI Taxonomy" id="44745"/>
    <lineage>
        <taxon>Eukaryota</taxon>
        <taxon>Viridiplantae</taxon>
        <taxon>Chlorophyta</taxon>
        <taxon>core chlorophytes</taxon>
        <taxon>Chlorophyceae</taxon>
        <taxon>CS clade</taxon>
        <taxon>Chlamydomonadales</taxon>
        <taxon>Haematococcaceae</taxon>
        <taxon>Haematococcus</taxon>
    </lineage>
</organism>
<dbReference type="Proteomes" id="UP000485058">
    <property type="component" value="Unassembled WGS sequence"/>
</dbReference>
<name>A0A699ZR15_HAELA</name>
<dbReference type="AlphaFoldDB" id="A0A699ZR15"/>
<reference evidence="1 2" key="1">
    <citation type="submission" date="2020-02" db="EMBL/GenBank/DDBJ databases">
        <title>Draft genome sequence of Haematococcus lacustris strain NIES-144.</title>
        <authorList>
            <person name="Morimoto D."/>
            <person name="Nakagawa S."/>
            <person name="Yoshida T."/>
            <person name="Sawayama S."/>
        </authorList>
    </citation>
    <scope>NUCLEOTIDE SEQUENCE [LARGE SCALE GENOMIC DNA]</scope>
    <source>
        <strain evidence="1 2">NIES-144</strain>
    </source>
</reference>
<comment type="caution">
    <text evidence="1">The sequence shown here is derived from an EMBL/GenBank/DDBJ whole genome shotgun (WGS) entry which is preliminary data.</text>
</comment>
<feature type="non-terminal residue" evidence="1">
    <location>
        <position position="135"/>
    </location>
</feature>
<feature type="non-terminal residue" evidence="1">
    <location>
        <position position="1"/>
    </location>
</feature>
<keyword evidence="2" id="KW-1185">Reference proteome</keyword>
<gene>
    <name evidence="1" type="ORF">HaLaN_15177</name>
</gene>
<evidence type="ECO:0000313" key="1">
    <source>
        <dbReference type="EMBL" id="GFH18382.1"/>
    </source>
</evidence>